<organism evidence="2 3">
    <name type="scientific">Candidatus Venteria ishoeyi</name>
    <dbReference type="NCBI Taxonomy" id="1899563"/>
    <lineage>
        <taxon>Bacteria</taxon>
        <taxon>Pseudomonadati</taxon>
        <taxon>Pseudomonadota</taxon>
        <taxon>Gammaproteobacteria</taxon>
        <taxon>Thiotrichales</taxon>
        <taxon>Thiotrichaceae</taxon>
        <taxon>Venteria</taxon>
    </lineage>
</organism>
<keyword evidence="3" id="KW-1185">Reference proteome</keyword>
<dbReference type="RefSeq" id="WP_103922459.1">
    <property type="nucleotide sequence ID" value="NZ_FMSV02000557.1"/>
</dbReference>
<dbReference type="Pfam" id="PF01850">
    <property type="entry name" value="PIN"/>
    <property type="match status" value="1"/>
</dbReference>
<dbReference type="OrthoDB" id="9792015at2"/>
<protein>
    <recommendedName>
        <fullName evidence="1">PIN domain-containing protein</fullName>
    </recommendedName>
</protein>
<dbReference type="EMBL" id="FMSV02000557">
    <property type="protein sequence ID" value="SEH08960.1"/>
    <property type="molecule type" value="Genomic_DNA"/>
</dbReference>
<gene>
    <name evidence="2" type="ORF">MBHS_04853</name>
</gene>
<accession>A0A1H6FFW0</accession>
<dbReference type="CDD" id="cd18692">
    <property type="entry name" value="PIN_VapC-like"/>
    <property type="match status" value="1"/>
</dbReference>
<evidence type="ECO:0000313" key="2">
    <source>
        <dbReference type="EMBL" id="SEH08960.1"/>
    </source>
</evidence>
<dbReference type="InterPro" id="IPR002716">
    <property type="entry name" value="PIN_dom"/>
</dbReference>
<feature type="domain" description="PIN" evidence="1">
    <location>
        <begin position="5"/>
        <end position="122"/>
    </location>
</feature>
<reference evidence="2 3" key="1">
    <citation type="submission" date="2016-10" db="EMBL/GenBank/DDBJ databases">
        <authorList>
            <person name="de Groot N.N."/>
        </authorList>
    </citation>
    <scope>NUCLEOTIDE SEQUENCE [LARGE SCALE GENOMIC DNA]</scope>
    <source>
        <strain evidence="2">MBHS1</strain>
    </source>
</reference>
<dbReference type="AlphaFoldDB" id="A0A1H6FFW0"/>
<evidence type="ECO:0000313" key="3">
    <source>
        <dbReference type="Proteomes" id="UP000236724"/>
    </source>
</evidence>
<dbReference type="Gene3D" id="3.40.50.1010">
    <property type="entry name" value="5'-nuclease"/>
    <property type="match status" value="1"/>
</dbReference>
<name>A0A1H6FFW0_9GAMM</name>
<dbReference type="Proteomes" id="UP000236724">
    <property type="component" value="Unassembled WGS sequence"/>
</dbReference>
<evidence type="ECO:0000259" key="1">
    <source>
        <dbReference type="Pfam" id="PF01850"/>
    </source>
</evidence>
<dbReference type="InterPro" id="IPR029060">
    <property type="entry name" value="PIN-like_dom_sf"/>
</dbReference>
<sequence>MSAKIFIDSNIFLYAFSDKDLHKQKIAKEIVLGTEQTISVQVVNEVSNNLLKKFCFDETMLENFISNCYDRYHVENLSKNIFILATQLRRHYLFSYYDSVIVSSALAGQCSVLYTEDMQHKQMIDGRLKIINPFII</sequence>
<dbReference type="SUPFAM" id="SSF88723">
    <property type="entry name" value="PIN domain-like"/>
    <property type="match status" value="1"/>
</dbReference>
<proteinExistence type="predicted"/>